<dbReference type="AlphaFoldDB" id="A0A067KE90"/>
<reference evidence="1 2" key="1">
    <citation type="journal article" date="2014" name="PLoS ONE">
        <title>Global Analysis of Gene Expression Profiles in Physic Nut (Jatropha curcas L.) Seedlings Exposed to Salt Stress.</title>
        <authorList>
            <person name="Zhang L."/>
            <person name="Zhang C."/>
            <person name="Wu P."/>
            <person name="Chen Y."/>
            <person name="Li M."/>
            <person name="Jiang H."/>
            <person name="Wu G."/>
        </authorList>
    </citation>
    <scope>NUCLEOTIDE SEQUENCE [LARGE SCALE GENOMIC DNA]</scope>
    <source>
        <strain evidence="2">cv. GZQX0401</strain>
        <tissue evidence="1">Young leaves</tissue>
    </source>
</reference>
<organism evidence="1 2">
    <name type="scientific">Jatropha curcas</name>
    <name type="common">Barbados nut</name>
    <dbReference type="NCBI Taxonomy" id="180498"/>
    <lineage>
        <taxon>Eukaryota</taxon>
        <taxon>Viridiplantae</taxon>
        <taxon>Streptophyta</taxon>
        <taxon>Embryophyta</taxon>
        <taxon>Tracheophyta</taxon>
        <taxon>Spermatophyta</taxon>
        <taxon>Magnoliopsida</taxon>
        <taxon>eudicotyledons</taxon>
        <taxon>Gunneridae</taxon>
        <taxon>Pentapetalae</taxon>
        <taxon>rosids</taxon>
        <taxon>fabids</taxon>
        <taxon>Malpighiales</taxon>
        <taxon>Euphorbiaceae</taxon>
        <taxon>Crotonoideae</taxon>
        <taxon>Jatropheae</taxon>
        <taxon>Jatropha</taxon>
    </lineage>
</organism>
<dbReference type="Proteomes" id="UP000027138">
    <property type="component" value="Unassembled WGS sequence"/>
</dbReference>
<dbReference type="EMBL" id="KK914665">
    <property type="protein sequence ID" value="KDP30570.1"/>
    <property type="molecule type" value="Genomic_DNA"/>
</dbReference>
<accession>A0A067KE90</accession>
<protein>
    <submittedName>
        <fullName evidence="1">Uncharacterized protein</fullName>
    </submittedName>
</protein>
<name>A0A067KE90_JATCU</name>
<keyword evidence="2" id="KW-1185">Reference proteome</keyword>
<proteinExistence type="predicted"/>
<evidence type="ECO:0000313" key="1">
    <source>
        <dbReference type="EMBL" id="KDP30570.1"/>
    </source>
</evidence>
<gene>
    <name evidence="1" type="ORF">JCGZ_16929</name>
</gene>
<sequence>MQARLPEEQKTYKTAAHYRVEAAADAGGAAALAGLAGVVLGDMPFPPDMEVVLDPSLGLGSSVVIPADLRQAPPTVQLDPEHTTRVPAQRYQEICQRFGFARSYIGRLYSERHELELENGRLRRHQSRQSSAVSQL</sequence>
<evidence type="ECO:0000313" key="2">
    <source>
        <dbReference type="Proteomes" id="UP000027138"/>
    </source>
</evidence>